<accession>A0AAX3P7J6</accession>
<dbReference type="Proteomes" id="UP001214666">
    <property type="component" value="Chromosome"/>
</dbReference>
<dbReference type="AlphaFoldDB" id="A0AAX3P7J6"/>
<proteinExistence type="predicted"/>
<protein>
    <submittedName>
        <fullName evidence="1">Uncharacterized protein</fullName>
    </submittedName>
</protein>
<sequence>MSEVYVNPMAMRARLVAELSVLDLYRVVRTTAASLSDWVGADGDSLPDPLVGEVNTSMVAMSAAVHSIGYRSADELIKRLAAFEDTGELVVQLLAELNQCDGLRREDLAVTRSAVLLLAMYGALALASREANADRDDEECLA</sequence>
<gene>
    <name evidence="1" type="ORF">PY771_00065</name>
</gene>
<name>A0AAX3P7J6_AERHY</name>
<dbReference type="RefSeq" id="WP_236341229.1">
    <property type="nucleotide sequence ID" value="NZ_CP118942.1"/>
</dbReference>
<evidence type="ECO:0000313" key="2">
    <source>
        <dbReference type="Proteomes" id="UP001214666"/>
    </source>
</evidence>
<evidence type="ECO:0000313" key="1">
    <source>
        <dbReference type="EMBL" id="WEE26764.1"/>
    </source>
</evidence>
<organism evidence="1 2">
    <name type="scientific">Aeromonas hydrophila</name>
    <dbReference type="NCBI Taxonomy" id="644"/>
    <lineage>
        <taxon>Bacteria</taxon>
        <taxon>Pseudomonadati</taxon>
        <taxon>Pseudomonadota</taxon>
        <taxon>Gammaproteobacteria</taxon>
        <taxon>Aeromonadales</taxon>
        <taxon>Aeromonadaceae</taxon>
        <taxon>Aeromonas</taxon>
    </lineage>
</organism>
<dbReference type="EMBL" id="CP118942">
    <property type="protein sequence ID" value="WEE26764.1"/>
    <property type="molecule type" value="Genomic_DNA"/>
</dbReference>
<reference evidence="1" key="1">
    <citation type="submission" date="2023-02" db="EMBL/GenBank/DDBJ databases">
        <title>The sequence of Aeromonas hydrophila K533.</title>
        <authorList>
            <person name="Luo X."/>
        </authorList>
    </citation>
    <scope>NUCLEOTIDE SEQUENCE</scope>
    <source>
        <strain evidence="1">K533</strain>
    </source>
</reference>